<feature type="domain" description="DNA replication/recombination mediator RecO N-terminal" evidence="5">
    <location>
        <begin position="1"/>
        <end position="79"/>
    </location>
</feature>
<keyword evidence="3 4" id="KW-0234">DNA repair</keyword>
<dbReference type="Gene3D" id="2.40.50.140">
    <property type="entry name" value="Nucleic acid-binding proteins"/>
    <property type="match status" value="1"/>
</dbReference>
<dbReference type="PANTHER" id="PTHR33991:SF1">
    <property type="entry name" value="DNA REPAIR PROTEIN RECO"/>
    <property type="match status" value="1"/>
</dbReference>
<evidence type="ECO:0000259" key="5">
    <source>
        <dbReference type="Pfam" id="PF11967"/>
    </source>
</evidence>
<reference evidence="6" key="1">
    <citation type="submission" date="2024-07" db="EMBL/GenBank/DDBJ databases">
        <authorList>
            <person name="Li X.-J."/>
            <person name="Wang X."/>
        </authorList>
    </citation>
    <scope>NUCLEOTIDE SEQUENCE</scope>
    <source>
        <strain evidence="6">HSP-334</strain>
    </source>
</reference>
<dbReference type="InterPro" id="IPR012340">
    <property type="entry name" value="NA-bd_OB-fold"/>
</dbReference>
<evidence type="ECO:0000313" key="6">
    <source>
        <dbReference type="EMBL" id="XDU66009.1"/>
    </source>
</evidence>
<evidence type="ECO:0000256" key="4">
    <source>
        <dbReference type="HAMAP-Rule" id="MF_00201"/>
    </source>
</evidence>
<comment type="function">
    <text evidence="4">Involved in DNA repair and RecF pathway recombination.</text>
</comment>
<dbReference type="PANTHER" id="PTHR33991">
    <property type="entry name" value="DNA REPAIR PROTEIN RECO"/>
    <property type="match status" value="1"/>
</dbReference>
<dbReference type="NCBIfam" id="TIGR00613">
    <property type="entry name" value="reco"/>
    <property type="match status" value="1"/>
</dbReference>
<name>A0AB39VFF4_9FUSO</name>
<dbReference type="Pfam" id="PF11967">
    <property type="entry name" value="RecO_N"/>
    <property type="match status" value="1"/>
</dbReference>
<accession>A0AB39VFF4</accession>
<dbReference type="SUPFAM" id="SSF50249">
    <property type="entry name" value="Nucleic acid-binding proteins"/>
    <property type="match status" value="1"/>
</dbReference>
<dbReference type="HAMAP" id="MF_00201">
    <property type="entry name" value="RecO"/>
    <property type="match status" value="1"/>
</dbReference>
<protein>
    <recommendedName>
        <fullName evidence="4">DNA repair protein RecO</fullName>
    </recommendedName>
    <alternativeName>
        <fullName evidence="4">Recombination protein O</fullName>
    </alternativeName>
</protein>
<dbReference type="GO" id="GO:0006302">
    <property type="term" value="P:double-strand break repair"/>
    <property type="evidence" value="ECO:0007669"/>
    <property type="project" value="TreeGrafter"/>
</dbReference>
<dbReference type="KEGG" id="lrug:AB8B22_06150"/>
<dbReference type="GO" id="GO:0006310">
    <property type="term" value="P:DNA recombination"/>
    <property type="evidence" value="ECO:0007669"/>
    <property type="project" value="UniProtKB-UniRule"/>
</dbReference>
<dbReference type="GO" id="GO:0043590">
    <property type="term" value="C:bacterial nucleoid"/>
    <property type="evidence" value="ECO:0007669"/>
    <property type="project" value="TreeGrafter"/>
</dbReference>
<dbReference type="AlphaFoldDB" id="A0AB39VFF4"/>
<dbReference type="InterPro" id="IPR022572">
    <property type="entry name" value="DNA_rep/recomb_RecO_N"/>
</dbReference>
<gene>
    <name evidence="4 6" type="primary">recO</name>
    <name evidence="6" type="ORF">AB8B22_06150</name>
</gene>
<evidence type="ECO:0000256" key="2">
    <source>
        <dbReference type="ARBA" id="ARBA00023172"/>
    </source>
</evidence>
<comment type="similarity">
    <text evidence="4">Belongs to the RecO family.</text>
</comment>
<proteinExistence type="inferred from homology"/>
<sequence length="224" mass="26509">MKIFKINGIILKKKEYGENNLLVTIFSKEIGKIVAMSFGITKSKKRNLAAYNSMNVVEFTISKRNNFYSIKEANITKVFKNILIDIEKLEISLYILDSIDKIYDEVVENERFFLKLINILNYINEAINLKRGYKYYIVVAFLHRIMTEHGIYEISEVKSLLKKELFLEYKKILALNKDLNFQKKVEEHKKNLKKIVIIFEKYINMQLQVELNVQKFILEGIYGK</sequence>
<evidence type="ECO:0000256" key="3">
    <source>
        <dbReference type="ARBA" id="ARBA00023204"/>
    </source>
</evidence>
<organism evidence="6">
    <name type="scientific">Leptotrichia rugosa</name>
    <dbReference type="NCBI Taxonomy" id="3239302"/>
    <lineage>
        <taxon>Bacteria</taxon>
        <taxon>Fusobacteriati</taxon>
        <taxon>Fusobacteriota</taxon>
        <taxon>Fusobacteriia</taxon>
        <taxon>Fusobacteriales</taxon>
        <taxon>Leptotrichiaceae</taxon>
        <taxon>Leptotrichia</taxon>
    </lineage>
</organism>
<dbReference type="InterPro" id="IPR003717">
    <property type="entry name" value="RecO"/>
</dbReference>
<keyword evidence="2 4" id="KW-0233">DNA recombination</keyword>
<evidence type="ECO:0000256" key="1">
    <source>
        <dbReference type="ARBA" id="ARBA00022763"/>
    </source>
</evidence>
<dbReference type="EMBL" id="CP165644">
    <property type="protein sequence ID" value="XDU66009.1"/>
    <property type="molecule type" value="Genomic_DNA"/>
</dbReference>
<dbReference type="RefSeq" id="WP_369710452.1">
    <property type="nucleotide sequence ID" value="NZ_CP165644.1"/>
</dbReference>
<keyword evidence="1 4" id="KW-0227">DNA damage</keyword>